<comment type="subunit">
    <text evidence="4">Homodimer. Forms homomultimers of about 100-150 subunits at optimal growth temperatures. Conformation changes to oligomers at high temperatures or high ionic concentrations. The decrease in size of the multimers is accompanied by an increase in chaperone activity.</text>
</comment>
<evidence type="ECO:0000259" key="7">
    <source>
        <dbReference type="PROSITE" id="PS01031"/>
    </source>
</evidence>
<reference evidence="9" key="1">
    <citation type="submission" date="2015-01" db="EMBL/GenBank/DDBJ databases">
        <authorList>
            <person name="Paterson Steve"/>
        </authorList>
    </citation>
    <scope>NUCLEOTIDE SEQUENCE [LARGE SCALE GENOMIC DNA]</scope>
    <source>
        <strain evidence="9">OBR1</strain>
    </source>
</reference>
<dbReference type="PROSITE" id="PS01031">
    <property type="entry name" value="SHSP"/>
    <property type="match status" value="1"/>
</dbReference>
<dbReference type="PANTHER" id="PTHR47062:SF2">
    <property type="entry name" value="SMALL HEAT SHOCK PROTEIN IBPB"/>
    <property type="match status" value="1"/>
</dbReference>
<name>A0A0G4JTG0_9GAMM</name>
<dbReference type="OrthoDB" id="6871152at2"/>
<evidence type="ECO:0000256" key="1">
    <source>
        <dbReference type="ARBA" id="ARBA00022490"/>
    </source>
</evidence>
<proteinExistence type="inferred from homology"/>
<evidence type="ECO:0000256" key="3">
    <source>
        <dbReference type="ARBA" id="ARBA00023186"/>
    </source>
</evidence>
<protein>
    <recommendedName>
        <fullName evidence="4">Small heat shock protein IbpB</fullName>
    </recommendedName>
    <alternativeName>
        <fullName evidence="4">16 kDa heat shock protein B</fullName>
    </alternativeName>
</protein>
<dbReference type="HAMAP" id="MF_02001">
    <property type="entry name" value="HSP20_IbpB"/>
    <property type="match status" value="1"/>
</dbReference>
<evidence type="ECO:0000256" key="5">
    <source>
        <dbReference type="PROSITE-ProRule" id="PRU00285"/>
    </source>
</evidence>
<dbReference type="InterPro" id="IPR022848">
    <property type="entry name" value="HSP20_IbpB"/>
</dbReference>
<evidence type="ECO:0000313" key="9">
    <source>
        <dbReference type="Proteomes" id="UP000044377"/>
    </source>
</evidence>
<evidence type="ECO:0000313" key="8">
    <source>
        <dbReference type="EMBL" id="CPR15677.1"/>
    </source>
</evidence>
<dbReference type="InterPro" id="IPR002068">
    <property type="entry name" value="A-crystallin/Hsp20_dom"/>
</dbReference>
<keyword evidence="2 4" id="KW-0346">Stress response</keyword>
<dbReference type="Pfam" id="PF00011">
    <property type="entry name" value="HSP20"/>
    <property type="match status" value="1"/>
</dbReference>
<dbReference type="AlphaFoldDB" id="A0A0G4JTG0"/>
<dbReference type="EMBL" id="CGIG01000001">
    <property type="protein sequence ID" value="CPR15677.1"/>
    <property type="molecule type" value="Genomic_DNA"/>
</dbReference>
<dbReference type="InterPro" id="IPR008978">
    <property type="entry name" value="HSP20-like_chaperone"/>
</dbReference>
<evidence type="ECO:0000256" key="2">
    <source>
        <dbReference type="ARBA" id="ARBA00023016"/>
    </source>
</evidence>
<sequence length="162" mass="18155">MRNYDLSPLLRQWIGFDKLASSMQGGQEPIEFPPYNIEKKDDNHYRITLALAGFRQSDLDIEVEGPRLTVKGSPAQPEEKVEYLHQGLVFKPFSLSFTLAEHLHVSNAKFENGLLHIDMVREVPEALQPQRIAIGSGRPVLTQPFADEALQTSDPDKAAAES</sequence>
<keyword evidence="9" id="KW-1185">Reference proteome</keyword>
<gene>
    <name evidence="4" type="primary">ibpB</name>
    <name evidence="8" type="ORF">BN1221_01652</name>
</gene>
<dbReference type="STRING" id="1109412.BN1221_01652"/>
<dbReference type="Gene3D" id="2.60.40.790">
    <property type="match status" value="1"/>
</dbReference>
<dbReference type="RefSeq" id="WP_048636903.1">
    <property type="nucleotide sequence ID" value="NZ_CGIG01000001.1"/>
</dbReference>
<evidence type="ECO:0000256" key="6">
    <source>
        <dbReference type="RuleBase" id="RU003616"/>
    </source>
</evidence>
<comment type="subcellular location">
    <subcellularLocation>
        <location evidence="4">Cytoplasm</location>
    </subcellularLocation>
</comment>
<dbReference type="CDD" id="cd06470">
    <property type="entry name" value="ACD_IbpA-B_like"/>
    <property type="match status" value="1"/>
</dbReference>
<evidence type="ECO:0000256" key="4">
    <source>
        <dbReference type="HAMAP-Rule" id="MF_02001"/>
    </source>
</evidence>
<keyword evidence="1 4" id="KW-0963">Cytoplasm</keyword>
<feature type="domain" description="SHSP" evidence="7">
    <location>
        <begin position="26"/>
        <end position="137"/>
    </location>
</feature>
<organism evidence="8 9">
    <name type="scientific">Brenneria goodwinii</name>
    <dbReference type="NCBI Taxonomy" id="1109412"/>
    <lineage>
        <taxon>Bacteria</taxon>
        <taxon>Pseudomonadati</taxon>
        <taxon>Pseudomonadota</taxon>
        <taxon>Gammaproteobacteria</taxon>
        <taxon>Enterobacterales</taxon>
        <taxon>Pectobacteriaceae</taxon>
        <taxon>Brenneria</taxon>
    </lineage>
</organism>
<comment type="function">
    <text evidence="4">Associates with aggregated proteins, together with IbpA, to stabilize and protect them from irreversible denaturation and extensive proteolysis during heat shock and oxidative stress. Aggregated proteins bound to the IbpAB complex are more efficiently refolded and reactivated by the ATP-dependent chaperone systems ClpB and DnaK/DnaJ/GrpE. Its activity is ATP-independent.</text>
</comment>
<dbReference type="PANTHER" id="PTHR47062">
    <property type="match status" value="1"/>
</dbReference>
<dbReference type="SUPFAM" id="SSF49764">
    <property type="entry name" value="HSP20-like chaperones"/>
    <property type="match status" value="1"/>
</dbReference>
<dbReference type="InterPro" id="IPR037913">
    <property type="entry name" value="ACD_IbpA/B"/>
</dbReference>
<dbReference type="NCBIfam" id="NF008618">
    <property type="entry name" value="PRK11597.1"/>
    <property type="match status" value="1"/>
</dbReference>
<dbReference type="GO" id="GO:0050821">
    <property type="term" value="P:protein stabilization"/>
    <property type="evidence" value="ECO:0007669"/>
    <property type="project" value="UniProtKB-UniRule"/>
</dbReference>
<comment type="similarity">
    <text evidence="4 5 6">Belongs to the small heat shock protein (HSP20) family.</text>
</comment>
<accession>A0A0G4JTG0</accession>
<comment type="domain">
    <text evidence="4">The N- and C-terminal flexible termini are involved in oligomerization and in the binding of non-native substrate proteins, and are essential for chaperone activity.</text>
</comment>
<keyword evidence="3 4" id="KW-0143">Chaperone</keyword>
<dbReference type="Proteomes" id="UP000044377">
    <property type="component" value="Unassembled WGS sequence"/>
</dbReference>
<dbReference type="GO" id="GO:0005737">
    <property type="term" value="C:cytoplasm"/>
    <property type="evidence" value="ECO:0007669"/>
    <property type="project" value="UniProtKB-SubCell"/>
</dbReference>